<keyword evidence="9 11" id="KW-0670">Pyruvate</keyword>
<dbReference type="Pfam" id="PF02780">
    <property type="entry name" value="Transketolase_C"/>
    <property type="match status" value="1"/>
</dbReference>
<dbReference type="EC" id="1.2.4.1" evidence="11"/>
<dbReference type="Proteomes" id="UP000492821">
    <property type="component" value="Unassembled WGS sequence"/>
</dbReference>
<comment type="subcellular location">
    <subcellularLocation>
        <location evidence="2">Mitochondrion</location>
    </subcellularLocation>
</comment>
<dbReference type="GO" id="GO:0005739">
    <property type="term" value="C:mitochondrion"/>
    <property type="evidence" value="ECO:0007669"/>
    <property type="project" value="UniProtKB-SubCell"/>
</dbReference>
<dbReference type="PANTHER" id="PTHR11624">
    <property type="entry name" value="DEHYDROGENASE RELATED"/>
    <property type="match status" value="1"/>
</dbReference>
<keyword evidence="4" id="KW-0809">Transit peptide</keyword>
<dbReference type="PANTHER" id="PTHR11624:SF96">
    <property type="entry name" value="PYRUVATE DEHYDROGENASE E1 COMPONENT SUBUNIT BETA, MITOCHONDRIAL"/>
    <property type="match status" value="1"/>
</dbReference>
<dbReference type="NCBIfam" id="NF008854">
    <property type="entry name" value="PRK11892.1"/>
    <property type="match status" value="1"/>
</dbReference>
<accession>A0A7E4ZZS6</accession>
<comment type="cofactor">
    <cofactor evidence="1 11">
        <name>thiamine diphosphate</name>
        <dbReference type="ChEBI" id="CHEBI:58937"/>
    </cofactor>
</comment>
<dbReference type="GO" id="GO:0006086">
    <property type="term" value="P:pyruvate decarboxylation to acetyl-CoA"/>
    <property type="evidence" value="ECO:0007669"/>
    <property type="project" value="InterPro"/>
</dbReference>
<dbReference type="InterPro" id="IPR033248">
    <property type="entry name" value="Transketolase_C"/>
</dbReference>
<evidence type="ECO:0000256" key="11">
    <source>
        <dbReference type="RuleBase" id="RU364074"/>
    </source>
</evidence>
<dbReference type="Gene3D" id="3.40.50.920">
    <property type="match status" value="1"/>
</dbReference>
<evidence type="ECO:0000256" key="4">
    <source>
        <dbReference type="ARBA" id="ARBA00022946"/>
    </source>
</evidence>
<evidence type="ECO:0000313" key="14">
    <source>
        <dbReference type="WBParaSite" id="Pan_g5168.t1"/>
    </source>
</evidence>
<dbReference type="SUPFAM" id="SSF52922">
    <property type="entry name" value="TK C-terminal domain-like"/>
    <property type="match status" value="1"/>
</dbReference>
<dbReference type="Pfam" id="PF02779">
    <property type="entry name" value="Transket_pyr"/>
    <property type="match status" value="1"/>
</dbReference>
<reference evidence="14" key="2">
    <citation type="submission" date="2020-10" db="UniProtKB">
        <authorList>
            <consortium name="WormBaseParasite"/>
        </authorList>
    </citation>
    <scope>IDENTIFICATION</scope>
</reference>
<evidence type="ECO:0000259" key="12">
    <source>
        <dbReference type="SMART" id="SM00861"/>
    </source>
</evidence>
<evidence type="ECO:0000256" key="6">
    <source>
        <dbReference type="ARBA" id="ARBA00023002"/>
    </source>
</evidence>
<dbReference type="GO" id="GO:0046872">
    <property type="term" value="F:metal ion binding"/>
    <property type="evidence" value="ECO:0007669"/>
    <property type="project" value="UniProtKB-KW"/>
</dbReference>
<dbReference type="SUPFAM" id="SSF52518">
    <property type="entry name" value="Thiamin diphosphate-binding fold (THDP-binding)"/>
    <property type="match status" value="1"/>
</dbReference>
<dbReference type="NCBIfam" id="NF006667">
    <property type="entry name" value="PRK09212.1"/>
    <property type="match status" value="1"/>
</dbReference>
<evidence type="ECO:0000256" key="1">
    <source>
        <dbReference type="ARBA" id="ARBA00001964"/>
    </source>
</evidence>
<dbReference type="AlphaFoldDB" id="A0A7E4ZZS6"/>
<evidence type="ECO:0000256" key="9">
    <source>
        <dbReference type="ARBA" id="ARBA00023317"/>
    </source>
</evidence>
<sequence length="357" mass="38984">MIAGQSKLFATPALLQKLVRFNSTGGAQVVKIRDAIQQALDEEMARDQRVFLIGEEVAHFEGAYKCSKGLWKKYGEERVIDTPISEMGFTGMAVGAAFQGLRPICEFMTMNFAMQSIDHILNSAGKTYYMSAGRVPVPIVFRGPNGAAAGVAAQHSQDYSAWYAHCPGIKVLSPYDAEDAKGLLKAAIRDDNPVVVLEHEILYGQSFPMSEEALRDDFVLPIGKAKILREGTDITLVSFSKALDDVLKAAEQLKHEGISAEVINLRTLRPLDTETISKSVKKTNHLVVIEHGWPFCGIGAEISAQITESDVFDYLDAPVYRVTGVDIPMPYTASLEAAALPNVGHIIKTAKKSLNIQ</sequence>
<evidence type="ECO:0000256" key="10">
    <source>
        <dbReference type="ARBA" id="ARBA00051231"/>
    </source>
</evidence>
<dbReference type="InterPro" id="IPR009014">
    <property type="entry name" value="Transketo_C/PFOR_II"/>
</dbReference>
<protein>
    <recommendedName>
        <fullName evidence="11">Pyruvate dehydrogenase E1 component subunit beta</fullName>
        <ecNumber evidence="11">1.2.4.1</ecNumber>
    </recommendedName>
</protein>
<dbReference type="FunFam" id="3.40.50.970:FF:000006">
    <property type="entry name" value="Pyruvate dehydrogenase E1 component subunit beta"/>
    <property type="match status" value="1"/>
</dbReference>
<keyword evidence="3" id="KW-0479">Metal-binding</keyword>
<dbReference type="CDD" id="cd07036">
    <property type="entry name" value="TPP_PYR_E1-PDHc-beta_like"/>
    <property type="match status" value="1"/>
</dbReference>
<proteinExistence type="predicted"/>
<organism evidence="13 14">
    <name type="scientific">Panagrellus redivivus</name>
    <name type="common">Microworm</name>
    <dbReference type="NCBI Taxonomy" id="6233"/>
    <lineage>
        <taxon>Eukaryota</taxon>
        <taxon>Metazoa</taxon>
        <taxon>Ecdysozoa</taxon>
        <taxon>Nematoda</taxon>
        <taxon>Chromadorea</taxon>
        <taxon>Rhabditida</taxon>
        <taxon>Tylenchina</taxon>
        <taxon>Panagrolaimomorpha</taxon>
        <taxon>Panagrolaimoidea</taxon>
        <taxon>Panagrolaimidae</taxon>
        <taxon>Panagrellus</taxon>
    </lineage>
</organism>
<evidence type="ECO:0000256" key="5">
    <source>
        <dbReference type="ARBA" id="ARBA00022958"/>
    </source>
</evidence>
<keyword evidence="5" id="KW-0630">Potassium</keyword>
<evidence type="ECO:0000313" key="13">
    <source>
        <dbReference type="Proteomes" id="UP000492821"/>
    </source>
</evidence>
<dbReference type="Gene3D" id="3.40.50.970">
    <property type="match status" value="1"/>
</dbReference>
<keyword evidence="13" id="KW-1185">Reference proteome</keyword>
<evidence type="ECO:0000256" key="3">
    <source>
        <dbReference type="ARBA" id="ARBA00022723"/>
    </source>
</evidence>
<feature type="domain" description="Transketolase-like pyrimidine-binding" evidence="12">
    <location>
        <begin position="30"/>
        <end position="205"/>
    </location>
</feature>
<dbReference type="FunFam" id="3.40.50.920:FF:000001">
    <property type="entry name" value="Pyruvate dehydrogenase E1 beta subunit"/>
    <property type="match status" value="1"/>
</dbReference>
<name>A0A7E4ZZS6_PANRE</name>
<evidence type="ECO:0000256" key="2">
    <source>
        <dbReference type="ARBA" id="ARBA00004173"/>
    </source>
</evidence>
<dbReference type="GO" id="GO:0004739">
    <property type="term" value="F:pyruvate dehydrogenase (acetyl-transferring) activity"/>
    <property type="evidence" value="ECO:0007669"/>
    <property type="project" value="UniProtKB-UniRule"/>
</dbReference>
<comment type="catalytic activity">
    <reaction evidence="10 11">
        <text>N(6)-[(R)-lipoyl]-L-lysyl-[protein] + pyruvate + H(+) = N(6)-[(R)-S(8)-acetyldihydrolipoyl]-L-lysyl-[protein] + CO2</text>
        <dbReference type="Rhea" id="RHEA:19189"/>
        <dbReference type="Rhea" id="RHEA-COMP:10474"/>
        <dbReference type="Rhea" id="RHEA-COMP:10478"/>
        <dbReference type="ChEBI" id="CHEBI:15361"/>
        <dbReference type="ChEBI" id="CHEBI:15378"/>
        <dbReference type="ChEBI" id="CHEBI:16526"/>
        <dbReference type="ChEBI" id="CHEBI:83099"/>
        <dbReference type="ChEBI" id="CHEBI:83111"/>
        <dbReference type="EC" id="1.2.4.1"/>
    </reaction>
</comment>
<dbReference type="WBParaSite" id="Pan_g5168.t1">
    <property type="protein sequence ID" value="Pan_g5168.t1"/>
    <property type="gene ID" value="Pan_g5168"/>
</dbReference>
<evidence type="ECO:0000256" key="7">
    <source>
        <dbReference type="ARBA" id="ARBA00023052"/>
    </source>
</evidence>
<keyword evidence="7 11" id="KW-0786">Thiamine pyrophosphate</keyword>
<dbReference type="InterPro" id="IPR029061">
    <property type="entry name" value="THDP-binding"/>
</dbReference>
<evidence type="ECO:0000256" key="8">
    <source>
        <dbReference type="ARBA" id="ARBA00023128"/>
    </source>
</evidence>
<dbReference type="InterPro" id="IPR027110">
    <property type="entry name" value="PDHB_mito-type"/>
</dbReference>
<dbReference type="SMART" id="SM00861">
    <property type="entry name" value="Transket_pyr"/>
    <property type="match status" value="1"/>
</dbReference>
<reference evidence="13" key="1">
    <citation type="journal article" date="2013" name="Genetics">
        <title>The draft genome and transcriptome of Panagrellus redivivus are shaped by the harsh demands of a free-living lifestyle.</title>
        <authorList>
            <person name="Srinivasan J."/>
            <person name="Dillman A.R."/>
            <person name="Macchietto M.G."/>
            <person name="Heikkinen L."/>
            <person name="Lakso M."/>
            <person name="Fracchia K.M."/>
            <person name="Antoshechkin I."/>
            <person name="Mortazavi A."/>
            <person name="Wong G."/>
            <person name="Sternberg P.W."/>
        </authorList>
    </citation>
    <scope>NUCLEOTIDE SEQUENCE [LARGE SCALE GENOMIC DNA]</scope>
    <source>
        <strain evidence="13">MT8872</strain>
    </source>
</reference>
<comment type="function">
    <text evidence="11">The pyruvate dehydrogenase complex catalyzes the overall conversion of pyruvate to acetyl-CoA and CO2.</text>
</comment>
<keyword evidence="8" id="KW-0496">Mitochondrion</keyword>
<dbReference type="InterPro" id="IPR005475">
    <property type="entry name" value="Transketolase-like_Pyr-bd"/>
</dbReference>
<keyword evidence="6 11" id="KW-0560">Oxidoreductase</keyword>